<name>A0AAQ1MBN5_9FIRM</name>
<evidence type="ECO:0000256" key="4">
    <source>
        <dbReference type="ARBA" id="ARBA00023015"/>
    </source>
</evidence>
<proteinExistence type="inferred from homology"/>
<dbReference type="SUPFAM" id="SSF55252">
    <property type="entry name" value="C-terminal domain of arginine repressor"/>
    <property type="match status" value="1"/>
</dbReference>
<reference evidence="11 14" key="3">
    <citation type="journal article" date="2019" name="Nat. Med.">
        <title>A library of human gut bacterial isolates paired with longitudinal multiomics data enables mechanistic microbiome research.</title>
        <authorList>
            <person name="Poyet M."/>
            <person name="Groussin M."/>
            <person name="Gibbons S.M."/>
            <person name="Avila-Pacheco J."/>
            <person name="Jiang X."/>
            <person name="Kearney S.M."/>
            <person name="Perrotta A.R."/>
            <person name="Berdy B."/>
            <person name="Zhao S."/>
            <person name="Lieberman T.D."/>
            <person name="Swanson P.K."/>
            <person name="Smith M."/>
            <person name="Roesemann S."/>
            <person name="Alexander J.E."/>
            <person name="Rich S.A."/>
            <person name="Livny J."/>
            <person name="Vlamakis H."/>
            <person name="Clish C."/>
            <person name="Bullock K."/>
            <person name="Deik A."/>
            <person name="Scott J."/>
            <person name="Pierce K.A."/>
            <person name="Xavier R.J."/>
            <person name="Alm E.J."/>
        </authorList>
    </citation>
    <scope>NUCLEOTIDE SEQUENCE [LARGE SCALE GENOMIC DNA]</scope>
    <source>
        <strain evidence="11 14">BIOML-A2</strain>
    </source>
</reference>
<feature type="domain" description="Arginine repressor DNA-binding" evidence="8">
    <location>
        <begin position="2"/>
        <end position="65"/>
    </location>
</feature>
<dbReference type="InterPro" id="IPR036388">
    <property type="entry name" value="WH-like_DNA-bd_sf"/>
</dbReference>
<evidence type="ECO:0000256" key="3">
    <source>
        <dbReference type="ARBA" id="ARBA00022490"/>
    </source>
</evidence>
<keyword evidence="7" id="KW-0055">Arginine biosynthesis</keyword>
<evidence type="ECO:0000256" key="7">
    <source>
        <dbReference type="HAMAP-Rule" id="MF_00173"/>
    </source>
</evidence>
<dbReference type="InterPro" id="IPR036390">
    <property type="entry name" value="WH_DNA-bd_sf"/>
</dbReference>
<dbReference type="InterPro" id="IPR020899">
    <property type="entry name" value="Arg_repress_C"/>
</dbReference>
<evidence type="ECO:0000313" key="13">
    <source>
        <dbReference type="Proteomes" id="UP000184089"/>
    </source>
</evidence>
<keyword evidence="14" id="KW-1185">Reference proteome</keyword>
<dbReference type="PANTHER" id="PTHR34471">
    <property type="entry name" value="ARGININE REPRESSOR"/>
    <property type="match status" value="1"/>
</dbReference>
<dbReference type="Gene3D" id="1.10.10.10">
    <property type="entry name" value="Winged helix-like DNA-binding domain superfamily/Winged helix DNA-binding domain"/>
    <property type="match status" value="1"/>
</dbReference>
<accession>A0AAQ1MBN5</accession>
<dbReference type="EMBL" id="JANGAB010000002">
    <property type="protein sequence ID" value="MCQ4948933.1"/>
    <property type="molecule type" value="Genomic_DNA"/>
</dbReference>
<evidence type="ECO:0000313" key="14">
    <source>
        <dbReference type="Proteomes" id="UP000474718"/>
    </source>
</evidence>
<evidence type="ECO:0000259" key="8">
    <source>
        <dbReference type="Pfam" id="PF01316"/>
    </source>
</evidence>
<dbReference type="Proteomes" id="UP001205063">
    <property type="component" value="Unassembled WGS sequence"/>
</dbReference>
<comment type="caution">
    <text evidence="12">The sequence shown here is derived from an EMBL/GenBank/DDBJ whole genome shotgun (WGS) entry which is preliminary data.</text>
</comment>
<dbReference type="InterPro" id="IPR020900">
    <property type="entry name" value="Arg_repress_DNA-bd"/>
</dbReference>
<gene>
    <name evidence="7" type="primary">argR</name>
    <name evidence="11" type="ORF">GT747_06955</name>
    <name evidence="10" type="ORF">NE646_04510</name>
    <name evidence="12" type="ORF">SAMN05444424_0595</name>
</gene>
<dbReference type="PANTHER" id="PTHR34471:SF1">
    <property type="entry name" value="ARGININE REPRESSOR"/>
    <property type="match status" value="1"/>
</dbReference>
<dbReference type="Proteomes" id="UP000474718">
    <property type="component" value="Unassembled WGS sequence"/>
</dbReference>
<keyword evidence="7" id="KW-0028">Amino-acid biosynthesis</keyword>
<keyword evidence="6 7" id="KW-0804">Transcription</keyword>
<dbReference type="EMBL" id="FQVY01000001">
    <property type="protein sequence ID" value="SHF76247.1"/>
    <property type="molecule type" value="Genomic_DNA"/>
</dbReference>
<dbReference type="GO" id="GO:0006526">
    <property type="term" value="P:L-arginine biosynthetic process"/>
    <property type="evidence" value="ECO:0007669"/>
    <property type="project" value="UniProtKB-KW"/>
</dbReference>
<dbReference type="PRINTS" id="PR01467">
    <property type="entry name" value="ARGREPRESSOR"/>
</dbReference>
<organism evidence="12 13">
    <name type="scientific">Bittarella massiliensis</name>
    <name type="common">ex Durand et al. 2017</name>
    <dbReference type="NCBI Taxonomy" id="1720313"/>
    <lineage>
        <taxon>Bacteria</taxon>
        <taxon>Bacillati</taxon>
        <taxon>Bacillota</taxon>
        <taxon>Clostridia</taxon>
        <taxon>Eubacteriales</taxon>
        <taxon>Oscillospiraceae</taxon>
        <taxon>Bittarella (ex Durand et al. 2017)</taxon>
    </lineage>
</organism>
<evidence type="ECO:0000259" key="9">
    <source>
        <dbReference type="Pfam" id="PF02863"/>
    </source>
</evidence>
<feature type="domain" description="Arginine repressor C-terminal" evidence="9">
    <location>
        <begin position="82"/>
        <end position="147"/>
    </location>
</feature>
<dbReference type="RefSeq" id="WP_021659129.1">
    <property type="nucleotide sequence ID" value="NZ_FQVY01000001.1"/>
</dbReference>
<dbReference type="Proteomes" id="UP000184089">
    <property type="component" value="Unassembled WGS sequence"/>
</dbReference>
<dbReference type="EMBL" id="WWVX01000004">
    <property type="protein sequence ID" value="MZL69496.1"/>
    <property type="molecule type" value="Genomic_DNA"/>
</dbReference>
<protein>
    <recommendedName>
        <fullName evidence="7">Arginine repressor</fullName>
    </recommendedName>
</protein>
<comment type="similarity">
    <text evidence="2 7">Belongs to the ArgR family.</text>
</comment>
<dbReference type="AlphaFoldDB" id="A0AAQ1MBN5"/>
<dbReference type="GO" id="GO:0003677">
    <property type="term" value="F:DNA binding"/>
    <property type="evidence" value="ECO:0007669"/>
    <property type="project" value="UniProtKB-KW"/>
</dbReference>
<keyword evidence="7" id="KW-0678">Repressor</keyword>
<reference evidence="13" key="1">
    <citation type="submission" date="2016-11" db="EMBL/GenBank/DDBJ databases">
        <authorList>
            <person name="Jaros S."/>
            <person name="Januszkiewicz K."/>
            <person name="Wedrychowicz H."/>
        </authorList>
    </citation>
    <scope>NUCLEOTIDE SEQUENCE [LARGE SCALE GENOMIC DNA]</scope>
    <source>
        <strain evidence="13">DSM 4029</strain>
    </source>
</reference>
<dbReference type="InterPro" id="IPR036251">
    <property type="entry name" value="Arg_repress_C_sf"/>
</dbReference>
<comment type="pathway">
    <text evidence="7">Amino-acid biosynthesis; L-arginine biosynthesis [regulation].</text>
</comment>
<evidence type="ECO:0000256" key="5">
    <source>
        <dbReference type="ARBA" id="ARBA00023125"/>
    </source>
</evidence>
<keyword evidence="3 7" id="KW-0963">Cytoplasm</keyword>
<comment type="subcellular location">
    <subcellularLocation>
        <location evidence="1 7">Cytoplasm</location>
    </subcellularLocation>
</comment>
<comment type="function">
    <text evidence="7">Regulates arginine biosynthesis genes.</text>
</comment>
<dbReference type="InterPro" id="IPR001669">
    <property type="entry name" value="Arg_repress"/>
</dbReference>
<dbReference type="GO" id="GO:0034618">
    <property type="term" value="F:arginine binding"/>
    <property type="evidence" value="ECO:0007669"/>
    <property type="project" value="InterPro"/>
</dbReference>
<evidence type="ECO:0000313" key="10">
    <source>
        <dbReference type="EMBL" id="MCQ4948933.1"/>
    </source>
</evidence>
<dbReference type="GO" id="GO:1900079">
    <property type="term" value="P:regulation of arginine biosynthetic process"/>
    <property type="evidence" value="ECO:0007669"/>
    <property type="project" value="UniProtKB-UniRule"/>
</dbReference>
<dbReference type="Pfam" id="PF02863">
    <property type="entry name" value="Arg_repressor_C"/>
    <property type="match status" value="1"/>
</dbReference>
<dbReference type="Pfam" id="PF01316">
    <property type="entry name" value="Arg_repressor"/>
    <property type="match status" value="1"/>
</dbReference>
<dbReference type="Gene3D" id="3.30.1360.40">
    <property type="match status" value="1"/>
</dbReference>
<evidence type="ECO:0000313" key="11">
    <source>
        <dbReference type="EMBL" id="MZL69496.1"/>
    </source>
</evidence>
<dbReference type="GO" id="GO:0003700">
    <property type="term" value="F:DNA-binding transcription factor activity"/>
    <property type="evidence" value="ECO:0007669"/>
    <property type="project" value="UniProtKB-UniRule"/>
</dbReference>
<reference evidence="12" key="2">
    <citation type="submission" date="2016-11" db="EMBL/GenBank/DDBJ databases">
        <authorList>
            <person name="Varghese N."/>
            <person name="Submissions S."/>
        </authorList>
    </citation>
    <scope>NUCLEOTIDE SEQUENCE</scope>
    <source>
        <strain evidence="12">DSM 4029</strain>
    </source>
</reference>
<evidence type="ECO:0000313" key="12">
    <source>
        <dbReference type="EMBL" id="SHF76247.1"/>
    </source>
</evidence>
<dbReference type="GO" id="GO:0051259">
    <property type="term" value="P:protein complex oligomerization"/>
    <property type="evidence" value="ECO:0007669"/>
    <property type="project" value="InterPro"/>
</dbReference>
<dbReference type="HAMAP" id="MF_00173">
    <property type="entry name" value="Arg_repressor"/>
    <property type="match status" value="1"/>
</dbReference>
<reference evidence="10" key="4">
    <citation type="submission" date="2022-06" db="EMBL/GenBank/DDBJ databases">
        <title>Isolation of gut microbiota from human fecal samples.</title>
        <authorList>
            <person name="Pamer E.G."/>
            <person name="Barat B."/>
            <person name="Waligurski E."/>
            <person name="Medina S."/>
            <person name="Paddock L."/>
            <person name="Mostad J."/>
        </authorList>
    </citation>
    <scope>NUCLEOTIDE SEQUENCE</scope>
    <source>
        <strain evidence="10">DFI.7.96</strain>
    </source>
</reference>
<evidence type="ECO:0000256" key="6">
    <source>
        <dbReference type="ARBA" id="ARBA00023163"/>
    </source>
</evidence>
<dbReference type="SUPFAM" id="SSF46785">
    <property type="entry name" value="Winged helix' DNA-binding domain"/>
    <property type="match status" value="1"/>
</dbReference>
<sequence>MKAKRQAKIIDLISRYDITTQEELLKKLQEEGFAVTQATISRDIKELRLVKSLSREGVYRYTTPQRPGSAGGVNFNYSIIIAEALRQVDYAQNIVCAFCYKGLASAACAAFDEMQWNGFVGSLAGDDTFFILMKSEEYARELCEELRTYIPQNR</sequence>
<keyword evidence="4 7" id="KW-0805">Transcription regulation</keyword>
<keyword evidence="5 7" id="KW-0238">DNA-binding</keyword>
<evidence type="ECO:0000256" key="2">
    <source>
        <dbReference type="ARBA" id="ARBA00008316"/>
    </source>
</evidence>
<evidence type="ECO:0000256" key="1">
    <source>
        <dbReference type="ARBA" id="ARBA00004496"/>
    </source>
</evidence>
<dbReference type="GO" id="GO:0005737">
    <property type="term" value="C:cytoplasm"/>
    <property type="evidence" value="ECO:0007669"/>
    <property type="project" value="UniProtKB-SubCell"/>
</dbReference>